<gene>
    <name evidence="1" type="ORF">PoB_001433500</name>
</gene>
<organism evidence="1 2">
    <name type="scientific">Plakobranchus ocellatus</name>
    <dbReference type="NCBI Taxonomy" id="259542"/>
    <lineage>
        <taxon>Eukaryota</taxon>
        <taxon>Metazoa</taxon>
        <taxon>Spiralia</taxon>
        <taxon>Lophotrochozoa</taxon>
        <taxon>Mollusca</taxon>
        <taxon>Gastropoda</taxon>
        <taxon>Heterobranchia</taxon>
        <taxon>Euthyneura</taxon>
        <taxon>Panpulmonata</taxon>
        <taxon>Sacoglossa</taxon>
        <taxon>Placobranchoidea</taxon>
        <taxon>Plakobranchidae</taxon>
        <taxon>Plakobranchus</taxon>
    </lineage>
</organism>
<evidence type="ECO:0000313" key="1">
    <source>
        <dbReference type="EMBL" id="GFN87829.1"/>
    </source>
</evidence>
<comment type="caution">
    <text evidence="1">The sequence shown here is derived from an EMBL/GenBank/DDBJ whole genome shotgun (WGS) entry which is preliminary data.</text>
</comment>
<name>A0AAV3YX86_9GAST</name>
<reference evidence="1 2" key="1">
    <citation type="journal article" date="2021" name="Elife">
        <title>Chloroplast acquisition without the gene transfer in kleptoplastic sea slugs, Plakobranchus ocellatus.</title>
        <authorList>
            <person name="Maeda T."/>
            <person name="Takahashi S."/>
            <person name="Yoshida T."/>
            <person name="Shimamura S."/>
            <person name="Takaki Y."/>
            <person name="Nagai Y."/>
            <person name="Toyoda A."/>
            <person name="Suzuki Y."/>
            <person name="Arimoto A."/>
            <person name="Ishii H."/>
            <person name="Satoh N."/>
            <person name="Nishiyama T."/>
            <person name="Hasebe M."/>
            <person name="Maruyama T."/>
            <person name="Minagawa J."/>
            <person name="Obokata J."/>
            <person name="Shigenobu S."/>
        </authorList>
    </citation>
    <scope>NUCLEOTIDE SEQUENCE [LARGE SCALE GENOMIC DNA]</scope>
</reference>
<accession>A0AAV3YX86</accession>
<dbReference type="Gene3D" id="3.90.280.10">
    <property type="entry name" value="PEBP-like"/>
    <property type="match status" value="1"/>
</dbReference>
<protein>
    <submittedName>
        <fullName evidence="1">Tyrosine-protein phosphatase non-receptor type 6</fullName>
    </submittedName>
</protein>
<dbReference type="Proteomes" id="UP000735302">
    <property type="component" value="Unassembled WGS sequence"/>
</dbReference>
<sequence>MLIGPTLHTPLCVPAMLIGPTLPTPLCVPAMLIGPTLPTALCVSAMLPPLCANVDPNLQSVMSRVTWSADVSTQQAAVANMQPLNVTFEQPARRYYACDAWIDVPATPPVTVDPLRPTAFPQATAYYRPHVTWTPRTPQTLYTVVVVDISYMFLHGVYVNCPDGSWADGQAVMPWLGPSAPNFGNNPYTFMVFEQYSTISL</sequence>
<dbReference type="AlphaFoldDB" id="A0AAV3YX86"/>
<dbReference type="InterPro" id="IPR036610">
    <property type="entry name" value="PEBP-like_sf"/>
</dbReference>
<keyword evidence="2" id="KW-1185">Reference proteome</keyword>
<dbReference type="SUPFAM" id="SSF49777">
    <property type="entry name" value="PEBP-like"/>
    <property type="match status" value="1"/>
</dbReference>
<evidence type="ECO:0000313" key="2">
    <source>
        <dbReference type="Proteomes" id="UP000735302"/>
    </source>
</evidence>
<dbReference type="EMBL" id="BLXT01001803">
    <property type="protein sequence ID" value="GFN87829.1"/>
    <property type="molecule type" value="Genomic_DNA"/>
</dbReference>
<proteinExistence type="predicted"/>